<proteinExistence type="inferred from homology"/>
<evidence type="ECO:0000256" key="2">
    <source>
        <dbReference type="ARBA" id="ARBA00006109"/>
    </source>
</evidence>
<dbReference type="Pfam" id="PF10270">
    <property type="entry name" value="MMgT"/>
    <property type="match status" value="1"/>
</dbReference>
<keyword evidence="4" id="KW-1133">Transmembrane helix</keyword>
<protein>
    <recommendedName>
        <fullName evidence="9">Magnesium transporter</fullName>
    </recommendedName>
</protein>
<reference evidence="7" key="1">
    <citation type="journal article" date="2023" name="Mol. Plant Microbe Interact.">
        <title>Elucidating the Obligate Nature and Biological Capacity of an Invasive Fungal Corn Pathogen.</title>
        <authorList>
            <person name="MacCready J.S."/>
            <person name="Roggenkamp E.M."/>
            <person name="Gdanetz K."/>
            <person name="Chilvers M.I."/>
        </authorList>
    </citation>
    <scope>NUCLEOTIDE SEQUENCE</scope>
    <source>
        <strain evidence="7">PM02</strain>
    </source>
</reference>
<comment type="similarity">
    <text evidence="2">Belongs to the membrane magnesium transporter (TC 1.A.67) family.</text>
</comment>
<gene>
    <name evidence="7" type="ORF">P8C59_007906</name>
</gene>
<dbReference type="GO" id="GO:0034975">
    <property type="term" value="P:protein folding in endoplasmic reticulum"/>
    <property type="evidence" value="ECO:0007669"/>
    <property type="project" value="TreeGrafter"/>
</dbReference>
<dbReference type="InterPro" id="IPR053279">
    <property type="entry name" value="EMC_subunit"/>
</dbReference>
<comment type="caution">
    <text evidence="7">The sequence shown here is derived from an EMBL/GenBank/DDBJ whole genome shotgun (WGS) entry which is preliminary data.</text>
</comment>
<evidence type="ECO:0008006" key="9">
    <source>
        <dbReference type="Google" id="ProtNLM"/>
    </source>
</evidence>
<evidence type="ECO:0000256" key="4">
    <source>
        <dbReference type="ARBA" id="ARBA00022989"/>
    </source>
</evidence>
<feature type="chain" id="PRO_5042014808" description="Magnesium transporter" evidence="6">
    <location>
        <begin position="20"/>
        <end position="144"/>
    </location>
</feature>
<evidence type="ECO:0000313" key="7">
    <source>
        <dbReference type="EMBL" id="KAK2073639.1"/>
    </source>
</evidence>
<dbReference type="GO" id="GO:0072546">
    <property type="term" value="C:EMC complex"/>
    <property type="evidence" value="ECO:0007669"/>
    <property type="project" value="TreeGrafter"/>
</dbReference>
<evidence type="ECO:0000256" key="1">
    <source>
        <dbReference type="ARBA" id="ARBA00004127"/>
    </source>
</evidence>
<evidence type="ECO:0000256" key="5">
    <source>
        <dbReference type="ARBA" id="ARBA00023136"/>
    </source>
</evidence>
<keyword evidence="6" id="KW-0732">Signal</keyword>
<dbReference type="AlphaFoldDB" id="A0AAD9I9D7"/>
<dbReference type="Proteomes" id="UP001217918">
    <property type="component" value="Unassembled WGS sequence"/>
</dbReference>
<comment type="subcellular location">
    <subcellularLocation>
        <location evidence="1">Endomembrane system</location>
        <topology evidence="1">Multi-pass membrane protein</topology>
    </subcellularLocation>
</comment>
<accession>A0AAD9I9D7</accession>
<keyword evidence="5" id="KW-0472">Membrane</keyword>
<evidence type="ECO:0000256" key="6">
    <source>
        <dbReference type="SAM" id="SignalP"/>
    </source>
</evidence>
<sequence length="144" mass="15582">MAFASRSITLFGAILLAHACYSAQEHSAMQAFRATTSSLIATATAPAAGSTSLPLDIAIETVVATLLMTVGFVVGAPPLRPIPWRVWAGKIEREGEDGFRDGSGNVSRDYLGNPFQGLETRPNFVDIRKQRREFAEWAKAGQEQ</sequence>
<feature type="signal peptide" evidence="6">
    <location>
        <begin position="1"/>
        <end position="19"/>
    </location>
</feature>
<dbReference type="InterPro" id="IPR018937">
    <property type="entry name" value="MMgT"/>
</dbReference>
<dbReference type="PANTHER" id="PTHR28144:SF1">
    <property type="entry name" value="ER MEMBRANE PROTEIN COMPLEX SUBUNIT 5"/>
    <property type="match status" value="1"/>
</dbReference>
<dbReference type="PANTHER" id="PTHR28144">
    <property type="entry name" value="ER MEMBRANE PROTEIN COMPLEX SUBUNIT 5"/>
    <property type="match status" value="1"/>
</dbReference>
<dbReference type="EMBL" id="JAQQPM010000007">
    <property type="protein sequence ID" value="KAK2073639.1"/>
    <property type="molecule type" value="Genomic_DNA"/>
</dbReference>
<organism evidence="7 8">
    <name type="scientific">Phyllachora maydis</name>
    <dbReference type="NCBI Taxonomy" id="1825666"/>
    <lineage>
        <taxon>Eukaryota</taxon>
        <taxon>Fungi</taxon>
        <taxon>Dikarya</taxon>
        <taxon>Ascomycota</taxon>
        <taxon>Pezizomycotina</taxon>
        <taxon>Sordariomycetes</taxon>
        <taxon>Sordariomycetidae</taxon>
        <taxon>Phyllachorales</taxon>
        <taxon>Phyllachoraceae</taxon>
        <taxon>Phyllachora</taxon>
    </lineage>
</organism>
<keyword evidence="8" id="KW-1185">Reference proteome</keyword>
<name>A0AAD9I9D7_9PEZI</name>
<evidence type="ECO:0000256" key="3">
    <source>
        <dbReference type="ARBA" id="ARBA00022692"/>
    </source>
</evidence>
<keyword evidence="3" id="KW-0812">Transmembrane</keyword>
<evidence type="ECO:0000313" key="8">
    <source>
        <dbReference type="Proteomes" id="UP001217918"/>
    </source>
</evidence>